<organism evidence="1 2">
    <name type="scientific">Adonisia turfae CCMR0081</name>
    <dbReference type="NCBI Taxonomy" id="2292702"/>
    <lineage>
        <taxon>Bacteria</taxon>
        <taxon>Bacillati</taxon>
        <taxon>Cyanobacteriota</taxon>
        <taxon>Adonisia</taxon>
        <taxon>Adonisia turfae</taxon>
    </lineage>
</organism>
<name>A0A6M0RWV3_9CYAN</name>
<comment type="caution">
    <text evidence="1">The sequence shown here is derived from an EMBL/GenBank/DDBJ whole genome shotgun (WGS) entry which is preliminary data.</text>
</comment>
<sequence>MARQRSKSNLPTKVCPVCNRPFSWRKKWAACWEDVKYCSDRCRRRRSNVKTDKERPDSDS</sequence>
<dbReference type="InterPro" id="IPR017136">
    <property type="entry name" value="UCP037205"/>
</dbReference>
<dbReference type="RefSeq" id="WP_163669231.1">
    <property type="nucleotide sequence ID" value="NZ_QXHD01000004.1"/>
</dbReference>
<evidence type="ECO:0000313" key="2">
    <source>
        <dbReference type="Proteomes" id="UP000481033"/>
    </source>
</evidence>
<gene>
    <name evidence="1" type="ORF">DXZ20_34530</name>
</gene>
<dbReference type="EMBL" id="QXHD01000004">
    <property type="protein sequence ID" value="NEZ60669.1"/>
    <property type="molecule type" value="Genomic_DNA"/>
</dbReference>
<accession>A0A6M0RWV3</accession>
<evidence type="ECO:0000313" key="1">
    <source>
        <dbReference type="EMBL" id="NEZ60669.1"/>
    </source>
</evidence>
<dbReference type="AlphaFoldDB" id="A0A6M0RWV3"/>
<dbReference type="Proteomes" id="UP000481033">
    <property type="component" value="Unassembled WGS sequence"/>
</dbReference>
<dbReference type="PANTHER" id="PTHR37463:SF1">
    <property type="entry name" value="DUF2256 DOMAIN-CONTAINING PROTEIN"/>
    <property type="match status" value="1"/>
</dbReference>
<dbReference type="PANTHER" id="PTHR37463">
    <property type="entry name" value="GSL3115 PROTEIN"/>
    <property type="match status" value="1"/>
</dbReference>
<keyword evidence="2" id="KW-1185">Reference proteome</keyword>
<reference evidence="1 2" key="1">
    <citation type="journal article" date="2020" name="Microb. Ecol.">
        <title>Ecogenomics of the Marine Benthic Filamentous Cyanobacterium Adonisia.</title>
        <authorList>
            <person name="Walter J.M."/>
            <person name="Coutinho F.H."/>
            <person name="Leomil L."/>
            <person name="Hargreaves P.I."/>
            <person name="Campeao M.E."/>
            <person name="Vieira V.V."/>
            <person name="Silva B.S."/>
            <person name="Fistarol G.O."/>
            <person name="Salomon P.S."/>
            <person name="Sawabe T."/>
            <person name="Mino S."/>
            <person name="Hosokawa M."/>
            <person name="Miyashita H."/>
            <person name="Maruyama F."/>
            <person name="van Verk M.C."/>
            <person name="Dutilh B.E."/>
            <person name="Thompson C.C."/>
            <person name="Thompson F.L."/>
        </authorList>
    </citation>
    <scope>NUCLEOTIDE SEQUENCE [LARGE SCALE GENOMIC DNA]</scope>
    <source>
        <strain evidence="1 2">CCMR0081</strain>
    </source>
</reference>
<dbReference type="Pfam" id="PF10013">
    <property type="entry name" value="DUF2256"/>
    <property type="match status" value="1"/>
</dbReference>
<dbReference type="PIRSF" id="PIRSF037205">
    <property type="entry name" value="UCP037205"/>
    <property type="match status" value="1"/>
</dbReference>
<protein>
    <submittedName>
        <fullName evidence="1">DUF2256 domain-containing protein</fullName>
    </submittedName>
</protein>
<proteinExistence type="predicted"/>